<sequence>MASYYKGMEFRTKLLARWAAFFDLAGWNWHANPASVGDWLPDFFVSFRCGHSECSGEHSLLVSVLSIEDIDGNRGHPALQHHYTVVDGTGAIRANAGALFGVSPAVSQWEMAHGAGGGIDDVPGWVPGFTQLWTQAGQLVRT</sequence>
<evidence type="ECO:0000313" key="1">
    <source>
        <dbReference type="EMBL" id="AMR78631.1"/>
    </source>
</evidence>
<keyword evidence="2" id="KW-1185">Reference proteome</keyword>
<evidence type="ECO:0000313" key="2">
    <source>
        <dbReference type="Proteomes" id="UP000075238"/>
    </source>
</evidence>
<dbReference type="AlphaFoldDB" id="A0A142JKL9"/>
<accession>A0A142JKL9</accession>
<protein>
    <submittedName>
        <fullName evidence="1">Uncharacterized protein</fullName>
    </submittedName>
</protein>
<dbReference type="EMBL" id="CP014844">
    <property type="protein sequence ID" value="AMR78631.1"/>
    <property type="molecule type" value="Genomic_DNA"/>
</dbReference>
<proteinExistence type="predicted"/>
<dbReference type="KEGG" id="cnan:A2G96_13245"/>
<name>A0A142JKL9_9BURK</name>
<organism evidence="1 2">
    <name type="scientific">Cupriavidus nantongensis</name>
    <dbReference type="NCBI Taxonomy" id="1796606"/>
    <lineage>
        <taxon>Bacteria</taxon>
        <taxon>Pseudomonadati</taxon>
        <taxon>Pseudomonadota</taxon>
        <taxon>Betaproteobacteria</taxon>
        <taxon>Burkholderiales</taxon>
        <taxon>Burkholderiaceae</taxon>
        <taxon>Cupriavidus</taxon>
    </lineage>
</organism>
<dbReference type="Proteomes" id="UP000075238">
    <property type="component" value="Chromosome 1"/>
</dbReference>
<dbReference type="OrthoDB" id="9154355at2"/>
<dbReference type="RefSeq" id="WP_062799896.1">
    <property type="nucleotide sequence ID" value="NZ_CP014844.1"/>
</dbReference>
<gene>
    <name evidence="1" type="ORF">A2G96_13245</name>
</gene>
<reference evidence="1 2" key="1">
    <citation type="submission" date="2016-03" db="EMBL/GenBank/DDBJ databases">
        <title>Complete genome sequence of a novel chlorpyrifos degrading bacterium, Cupriavidus nantongensis sp. X1.</title>
        <authorList>
            <person name="Fang L."/>
        </authorList>
    </citation>
    <scope>NUCLEOTIDE SEQUENCE [LARGE SCALE GENOMIC DNA]</scope>
    <source>
        <strain evidence="1 2">X1</strain>
    </source>
</reference>